<dbReference type="RefSeq" id="WP_105531017.1">
    <property type="nucleotide sequence ID" value="NZ_PUGF01000004.1"/>
</dbReference>
<feature type="domain" description="N-acetyltransferase" evidence="1">
    <location>
        <begin position="13"/>
        <end position="175"/>
    </location>
</feature>
<evidence type="ECO:0000259" key="1">
    <source>
        <dbReference type="PROSITE" id="PS51186"/>
    </source>
</evidence>
<sequence length="183" mass="21283">MSSIFPELQTPRIKLRELTEKDADVLFAMHSNYSIMQWYGTDHMTQREDALALITTFANLRKLPSPGIRWGLCTHESNTLLGTCGFHRWNKEWNSCTIRYDLKVEARGKGYMQEALRCAIVWAFANMNLNRIEAQIHPNNRASILLVEKLGFVREGLARKAGYWGEQYYDLCFYSLLKSEFYG</sequence>
<dbReference type="InterPro" id="IPR000182">
    <property type="entry name" value="GNAT_dom"/>
</dbReference>
<accession>A0A2S9H2K0</accession>
<dbReference type="PROSITE" id="PS51186">
    <property type="entry name" value="GNAT"/>
    <property type="match status" value="1"/>
</dbReference>
<dbReference type="EMBL" id="PUGF01000004">
    <property type="protein sequence ID" value="PRC94173.1"/>
    <property type="molecule type" value="Genomic_DNA"/>
</dbReference>
<reference evidence="2 3" key="1">
    <citation type="submission" date="2018-02" db="EMBL/GenBank/DDBJ databases">
        <title>Solimicrobium silvestre gen. nov., sp. nov., isolated from alpine forest soil.</title>
        <authorList>
            <person name="Margesin R."/>
            <person name="Albuquerque L."/>
            <person name="Zhang D.-C."/>
            <person name="Froufe H.J.C."/>
            <person name="Severino R."/>
            <person name="Roxo I."/>
            <person name="Egas C."/>
            <person name="Da Costa M.S."/>
        </authorList>
    </citation>
    <scope>NUCLEOTIDE SEQUENCE [LARGE SCALE GENOMIC DNA]</scope>
    <source>
        <strain evidence="2 3">S20-91</strain>
    </source>
</reference>
<comment type="caution">
    <text evidence="2">The sequence shown here is derived from an EMBL/GenBank/DDBJ whole genome shotgun (WGS) entry which is preliminary data.</text>
</comment>
<proteinExistence type="predicted"/>
<name>A0A2S9H2K0_9BURK</name>
<dbReference type="Gene3D" id="3.40.630.30">
    <property type="match status" value="1"/>
</dbReference>
<dbReference type="Proteomes" id="UP000237839">
    <property type="component" value="Unassembled WGS sequence"/>
</dbReference>
<protein>
    <submittedName>
        <fullName evidence="2">Acetyltransferase including N-acetylases of ribosomal protein</fullName>
    </submittedName>
</protein>
<dbReference type="PANTHER" id="PTHR43792">
    <property type="entry name" value="GNAT FAMILY, PUTATIVE (AFU_ORTHOLOGUE AFUA_3G00765)-RELATED-RELATED"/>
    <property type="match status" value="1"/>
</dbReference>
<organism evidence="2 3">
    <name type="scientific">Solimicrobium silvestre</name>
    <dbReference type="NCBI Taxonomy" id="2099400"/>
    <lineage>
        <taxon>Bacteria</taxon>
        <taxon>Pseudomonadati</taxon>
        <taxon>Pseudomonadota</taxon>
        <taxon>Betaproteobacteria</taxon>
        <taxon>Burkholderiales</taxon>
        <taxon>Oxalobacteraceae</taxon>
        <taxon>Solimicrobium</taxon>
    </lineage>
</organism>
<keyword evidence="3" id="KW-1185">Reference proteome</keyword>
<gene>
    <name evidence="2" type="ORF">S2091_1346</name>
</gene>
<dbReference type="OrthoDB" id="5295305at2"/>
<dbReference type="GO" id="GO:0008999">
    <property type="term" value="F:protein-N-terminal-alanine acetyltransferase activity"/>
    <property type="evidence" value="ECO:0007669"/>
    <property type="project" value="TreeGrafter"/>
</dbReference>
<dbReference type="AlphaFoldDB" id="A0A2S9H2K0"/>
<evidence type="ECO:0000313" key="2">
    <source>
        <dbReference type="EMBL" id="PRC94173.1"/>
    </source>
</evidence>
<keyword evidence="2" id="KW-0808">Transferase</keyword>
<dbReference type="SUPFAM" id="SSF55729">
    <property type="entry name" value="Acyl-CoA N-acyltransferases (Nat)"/>
    <property type="match status" value="1"/>
</dbReference>
<dbReference type="PANTHER" id="PTHR43792:SF9">
    <property type="entry name" value="RIBOSOMAL-PROTEIN-ALANINE ACETYLTRANSFERASE"/>
    <property type="match status" value="1"/>
</dbReference>
<dbReference type="InterPro" id="IPR016181">
    <property type="entry name" value="Acyl_CoA_acyltransferase"/>
</dbReference>
<evidence type="ECO:0000313" key="3">
    <source>
        <dbReference type="Proteomes" id="UP000237839"/>
    </source>
</evidence>
<dbReference type="Pfam" id="PF13302">
    <property type="entry name" value="Acetyltransf_3"/>
    <property type="match status" value="1"/>
</dbReference>
<dbReference type="GO" id="GO:0005737">
    <property type="term" value="C:cytoplasm"/>
    <property type="evidence" value="ECO:0007669"/>
    <property type="project" value="TreeGrafter"/>
</dbReference>
<dbReference type="InterPro" id="IPR051531">
    <property type="entry name" value="N-acetyltransferase"/>
</dbReference>